<keyword evidence="6 7" id="KW-0472">Membrane</keyword>
<evidence type="ECO:0000256" key="3">
    <source>
        <dbReference type="ARBA" id="ARBA00022475"/>
    </source>
</evidence>
<dbReference type="PRINTS" id="PR01837">
    <property type="entry name" value="MGTCSAPBPROT"/>
</dbReference>
<comment type="similarity">
    <text evidence="2">Belongs to the MgtC/SapB family.</text>
</comment>
<gene>
    <name evidence="9" type="ORF">COX80_03645</name>
</gene>
<evidence type="ECO:0000313" key="10">
    <source>
        <dbReference type="Proteomes" id="UP000231453"/>
    </source>
</evidence>
<organism evidence="9 10">
    <name type="scientific">Candidatus Magasanikbacteria bacterium CG_4_10_14_0_2_um_filter_33_14</name>
    <dbReference type="NCBI Taxonomy" id="1974636"/>
    <lineage>
        <taxon>Bacteria</taxon>
        <taxon>Candidatus Magasanikiibacteriota</taxon>
    </lineage>
</organism>
<feature type="transmembrane region" description="Helical" evidence="7">
    <location>
        <begin position="85"/>
        <end position="103"/>
    </location>
</feature>
<feature type="transmembrane region" description="Helical" evidence="7">
    <location>
        <begin position="109"/>
        <end position="128"/>
    </location>
</feature>
<evidence type="ECO:0000256" key="2">
    <source>
        <dbReference type="ARBA" id="ARBA00009298"/>
    </source>
</evidence>
<proteinExistence type="inferred from homology"/>
<dbReference type="PANTHER" id="PTHR33778">
    <property type="entry name" value="PROTEIN MGTC"/>
    <property type="match status" value="1"/>
</dbReference>
<name>A0A2M7VA97_9BACT</name>
<protein>
    <submittedName>
        <fullName evidence="9">Magnesium transporter MgtC</fullName>
    </submittedName>
</protein>
<dbReference type="InterPro" id="IPR003416">
    <property type="entry name" value="MgtC/SapB/SrpB/YhiD_fam"/>
</dbReference>
<dbReference type="Proteomes" id="UP000231453">
    <property type="component" value="Unassembled WGS sequence"/>
</dbReference>
<dbReference type="Pfam" id="PF02308">
    <property type="entry name" value="MgtC"/>
    <property type="match status" value="1"/>
</dbReference>
<accession>A0A2M7VA97</accession>
<evidence type="ECO:0000256" key="1">
    <source>
        <dbReference type="ARBA" id="ARBA00004651"/>
    </source>
</evidence>
<keyword evidence="4 7" id="KW-0812">Transmembrane</keyword>
<evidence type="ECO:0000256" key="4">
    <source>
        <dbReference type="ARBA" id="ARBA00022692"/>
    </source>
</evidence>
<keyword evidence="3" id="KW-1003">Cell membrane</keyword>
<dbReference type="EMBL" id="PFPL01000045">
    <property type="protein sequence ID" value="PIZ95799.1"/>
    <property type="molecule type" value="Genomic_DNA"/>
</dbReference>
<keyword evidence="5 7" id="KW-1133">Transmembrane helix</keyword>
<dbReference type="GO" id="GO:0005886">
    <property type="term" value="C:plasma membrane"/>
    <property type="evidence" value="ECO:0007669"/>
    <property type="project" value="UniProtKB-SubCell"/>
</dbReference>
<sequence>MHYLYFTGQLLLAIILGGMLGWQRVAIGKMAGPRTYALVSVGSALFTILSINAFGVETGRVAAQIVTGIGFLGVGVIIHKHKLNGDIIVGLTTAAGLWATAAIGMAIGVGWLIESCIASFLILIVLLFNEKKYINKSL</sequence>
<comment type="caution">
    <text evidence="9">The sequence shown here is derived from an EMBL/GenBank/DDBJ whole genome shotgun (WGS) entry which is preliminary data.</text>
</comment>
<evidence type="ECO:0000256" key="5">
    <source>
        <dbReference type="ARBA" id="ARBA00022989"/>
    </source>
</evidence>
<feature type="transmembrane region" description="Helical" evidence="7">
    <location>
        <begin position="35"/>
        <end position="55"/>
    </location>
</feature>
<evidence type="ECO:0000313" key="9">
    <source>
        <dbReference type="EMBL" id="PIZ95799.1"/>
    </source>
</evidence>
<feature type="domain" description="MgtC/SapB/SrpB/YhiD N-terminal" evidence="8">
    <location>
        <begin position="10"/>
        <end position="129"/>
    </location>
</feature>
<evidence type="ECO:0000256" key="6">
    <source>
        <dbReference type="ARBA" id="ARBA00023136"/>
    </source>
</evidence>
<reference evidence="10" key="1">
    <citation type="submission" date="2017-09" db="EMBL/GenBank/DDBJ databases">
        <title>Depth-based differentiation of microbial function through sediment-hosted aquifers and enrichment of novel symbionts in the deep terrestrial subsurface.</title>
        <authorList>
            <person name="Probst A.J."/>
            <person name="Ladd B."/>
            <person name="Jarett J.K."/>
            <person name="Geller-Mcgrath D.E."/>
            <person name="Sieber C.M.K."/>
            <person name="Emerson J.B."/>
            <person name="Anantharaman K."/>
            <person name="Thomas B.C."/>
            <person name="Malmstrom R."/>
            <person name="Stieglmeier M."/>
            <person name="Klingl A."/>
            <person name="Woyke T."/>
            <person name="Ryan C.M."/>
            <person name="Banfield J.F."/>
        </authorList>
    </citation>
    <scope>NUCLEOTIDE SEQUENCE [LARGE SCALE GENOMIC DNA]</scope>
</reference>
<dbReference type="PANTHER" id="PTHR33778:SF1">
    <property type="entry name" value="MAGNESIUM TRANSPORTER YHID-RELATED"/>
    <property type="match status" value="1"/>
</dbReference>
<evidence type="ECO:0000259" key="8">
    <source>
        <dbReference type="Pfam" id="PF02308"/>
    </source>
</evidence>
<feature type="transmembrane region" description="Helical" evidence="7">
    <location>
        <begin position="61"/>
        <end position="78"/>
    </location>
</feature>
<comment type="subcellular location">
    <subcellularLocation>
        <location evidence="1">Cell membrane</location>
        <topology evidence="1">Multi-pass membrane protein</topology>
    </subcellularLocation>
</comment>
<feature type="transmembrane region" description="Helical" evidence="7">
    <location>
        <begin position="6"/>
        <end position="23"/>
    </location>
</feature>
<dbReference type="InterPro" id="IPR049177">
    <property type="entry name" value="MgtC_SapB_SrpB_YhiD_N"/>
</dbReference>
<dbReference type="AlphaFoldDB" id="A0A2M7VA97"/>
<evidence type="ECO:0000256" key="7">
    <source>
        <dbReference type="SAM" id="Phobius"/>
    </source>
</evidence>